<evidence type="ECO:0000256" key="1">
    <source>
        <dbReference type="SAM" id="Coils"/>
    </source>
</evidence>
<organism evidence="2 3">
    <name type="scientific">Methanosarcina siciliae T4/M</name>
    <dbReference type="NCBI Taxonomy" id="1434120"/>
    <lineage>
        <taxon>Archaea</taxon>
        <taxon>Methanobacteriati</taxon>
        <taxon>Methanobacteriota</taxon>
        <taxon>Stenosarchaea group</taxon>
        <taxon>Methanomicrobia</taxon>
        <taxon>Methanosarcinales</taxon>
        <taxon>Methanosarcinaceae</taxon>
        <taxon>Methanosarcina</taxon>
    </lineage>
</organism>
<dbReference type="PATRIC" id="fig|1434120.4.peg.3174"/>
<keyword evidence="3" id="KW-1185">Reference proteome</keyword>
<accession>A0A0E3P5Q8</accession>
<dbReference type="GeneID" id="24861302"/>
<protein>
    <submittedName>
        <fullName evidence="2">Uncharacterized protein</fullName>
    </submittedName>
</protein>
<keyword evidence="1" id="KW-0175">Coiled coil</keyword>
<dbReference type="OrthoDB" id="136386at2157"/>
<evidence type="ECO:0000313" key="2">
    <source>
        <dbReference type="EMBL" id="AKB29138.1"/>
    </source>
</evidence>
<evidence type="ECO:0000313" key="3">
    <source>
        <dbReference type="Proteomes" id="UP000033111"/>
    </source>
</evidence>
<gene>
    <name evidence="2" type="ORF">MSSIT_2419</name>
</gene>
<sequence length="195" mass="23568">MYAEEWQKIKTKVPLDLWRKVEVLGFDSSEKAVINALEKLVADPELNIYGKEQKIRIQELKNELENEQRHNKESQSKIQESQSKIQESQSKILELETLLVDEKRYNQESQSKILELETLLENEQRHNQELQRELEIRLEESLKQAKDLQKELEKAERRELYFEEMHNNYMMQMQTLINQRQIAAPGAKKPWWRFW</sequence>
<dbReference type="RefSeq" id="WP_048172852.1">
    <property type="nucleotide sequence ID" value="NZ_CP009506.1"/>
</dbReference>
<reference evidence="2 3" key="1">
    <citation type="submission" date="2014-07" db="EMBL/GenBank/DDBJ databases">
        <title>Methanogenic archaea and the global carbon cycle.</title>
        <authorList>
            <person name="Henriksen J.R."/>
            <person name="Luke J."/>
            <person name="Reinhart S."/>
            <person name="Benedict M.N."/>
            <person name="Youngblut N.D."/>
            <person name="Metcalf M.E."/>
            <person name="Whitaker R.J."/>
            <person name="Metcalf W.W."/>
        </authorList>
    </citation>
    <scope>NUCLEOTIDE SEQUENCE [LARGE SCALE GENOMIC DNA]</scope>
    <source>
        <strain evidence="2 3">T4/M</strain>
    </source>
</reference>
<feature type="coiled-coil region" evidence="1">
    <location>
        <begin position="50"/>
        <end position="165"/>
    </location>
</feature>
<dbReference type="Proteomes" id="UP000033111">
    <property type="component" value="Chromosome"/>
</dbReference>
<dbReference type="AlphaFoldDB" id="A0A0E3P5Q8"/>
<dbReference type="KEGG" id="msw:MSSIT_2419"/>
<name>A0A0E3P5Q8_9EURY</name>
<dbReference type="EMBL" id="CP009506">
    <property type="protein sequence ID" value="AKB29138.1"/>
    <property type="molecule type" value="Genomic_DNA"/>
</dbReference>
<dbReference type="HOGENOM" id="CLU_1237914_0_0_2"/>
<proteinExistence type="predicted"/>